<feature type="compositionally biased region" description="Basic and acidic residues" evidence="7">
    <location>
        <begin position="346"/>
        <end position="367"/>
    </location>
</feature>
<feature type="compositionally biased region" description="Basic and acidic residues" evidence="7">
    <location>
        <begin position="431"/>
        <end position="449"/>
    </location>
</feature>
<reference evidence="9" key="1">
    <citation type="journal article" date="2008" name="Nat. Genet.">
        <title>The Pristionchus pacificus genome provides a unique perspective on nematode lifestyle and parasitism.</title>
        <authorList>
            <person name="Dieterich C."/>
            <person name="Clifton S.W."/>
            <person name="Schuster L.N."/>
            <person name="Chinwalla A."/>
            <person name="Delehaunty K."/>
            <person name="Dinkelacker I."/>
            <person name="Fulton L."/>
            <person name="Fulton R."/>
            <person name="Godfrey J."/>
            <person name="Minx P."/>
            <person name="Mitreva M."/>
            <person name="Roeseler W."/>
            <person name="Tian H."/>
            <person name="Witte H."/>
            <person name="Yang S.P."/>
            <person name="Wilson R.K."/>
            <person name="Sommer R.J."/>
        </authorList>
    </citation>
    <scope>NUCLEOTIDE SEQUENCE [LARGE SCALE GENOMIC DNA]</scope>
    <source>
        <strain evidence="9">PS312</strain>
    </source>
</reference>
<dbReference type="Pfam" id="PF01465">
    <property type="entry name" value="GRIP"/>
    <property type="match status" value="1"/>
</dbReference>
<feature type="region of interest" description="Disordered" evidence="7">
    <location>
        <begin position="1"/>
        <end position="25"/>
    </location>
</feature>
<feature type="region of interest" description="Disordered" evidence="7">
    <location>
        <begin position="211"/>
        <end position="242"/>
    </location>
</feature>
<proteinExistence type="predicted"/>
<evidence type="ECO:0000256" key="5">
    <source>
        <dbReference type="ARBA" id="ARBA00023136"/>
    </source>
</evidence>
<feature type="region of interest" description="Disordered" evidence="7">
    <location>
        <begin position="461"/>
        <end position="486"/>
    </location>
</feature>
<comment type="subcellular location">
    <subcellularLocation>
        <location evidence="2">Cytoplasm</location>
    </subcellularLocation>
    <subcellularLocation>
        <location evidence="1">Endomembrane system</location>
        <topology evidence="1">Peripheral membrane protein</topology>
    </subcellularLocation>
</comment>
<feature type="compositionally biased region" description="Basic and acidic residues" evidence="7">
    <location>
        <begin position="386"/>
        <end position="403"/>
    </location>
</feature>
<dbReference type="GO" id="GO:0005737">
    <property type="term" value="C:cytoplasm"/>
    <property type="evidence" value="ECO:0007669"/>
    <property type="project" value="UniProtKB-SubCell"/>
</dbReference>
<dbReference type="OrthoDB" id="1926336at2759"/>
<dbReference type="InterPro" id="IPR000237">
    <property type="entry name" value="GRIP_dom"/>
</dbReference>
<reference evidence="8" key="2">
    <citation type="submission" date="2022-06" db="UniProtKB">
        <authorList>
            <consortium name="EnsemblMetazoa"/>
        </authorList>
    </citation>
    <scope>IDENTIFICATION</scope>
    <source>
        <strain evidence="8">PS312</strain>
    </source>
</reference>
<evidence type="ECO:0000256" key="1">
    <source>
        <dbReference type="ARBA" id="ARBA00004184"/>
    </source>
</evidence>
<evidence type="ECO:0000313" key="9">
    <source>
        <dbReference type="Proteomes" id="UP000005239"/>
    </source>
</evidence>
<evidence type="ECO:0000256" key="4">
    <source>
        <dbReference type="ARBA" id="ARBA00023054"/>
    </source>
</evidence>
<accession>A0A2A6BEX8</accession>
<dbReference type="PANTHER" id="PTHR23157:SF25">
    <property type="entry name" value="GRIP AND COILED-COIL DOMAIN-CONTAINING PROTEIN 1"/>
    <property type="match status" value="1"/>
</dbReference>
<organism evidence="8 9">
    <name type="scientific">Pristionchus pacificus</name>
    <name type="common">Parasitic nematode worm</name>
    <dbReference type="NCBI Taxonomy" id="54126"/>
    <lineage>
        <taxon>Eukaryota</taxon>
        <taxon>Metazoa</taxon>
        <taxon>Ecdysozoa</taxon>
        <taxon>Nematoda</taxon>
        <taxon>Chromadorea</taxon>
        <taxon>Rhabditida</taxon>
        <taxon>Rhabditina</taxon>
        <taxon>Diplogasteromorpha</taxon>
        <taxon>Diplogasteroidea</taxon>
        <taxon>Neodiplogasteridae</taxon>
        <taxon>Pristionchus</taxon>
    </lineage>
</organism>
<keyword evidence="4 6" id="KW-0175">Coiled coil</keyword>
<evidence type="ECO:0000313" key="8">
    <source>
        <dbReference type="EnsemblMetazoa" id="PPA00063.1"/>
    </source>
</evidence>
<dbReference type="GO" id="GO:0012505">
    <property type="term" value="C:endomembrane system"/>
    <property type="evidence" value="ECO:0007669"/>
    <property type="project" value="UniProtKB-SubCell"/>
</dbReference>
<keyword evidence="9" id="KW-1185">Reference proteome</keyword>
<dbReference type="Proteomes" id="UP000005239">
    <property type="component" value="Unassembled WGS sequence"/>
</dbReference>
<feature type="region of interest" description="Disordered" evidence="7">
    <location>
        <begin position="93"/>
        <end position="138"/>
    </location>
</feature>
<feature type="region of interest" description="Disordered" evidence="7">
    <location>
        <begin position="516"/>
        <end position="537"/>
    </location>
</feature>
<protein>
    <submittedName>
        <fullName evidence="8">GRIP domain-containing protein</fullName>
    </submittedName>
</protein>
<gene>
    <name evidence="8" type="primary">WBGene00089617</name>
</gene>
<feature type="compositionally biased region" description="Polar residues" evidence="7">
    <location>
        <begin position="93"/>
        <end position="106"/>
    </location>
</feature>
<name>A0A2A6BEX8_PRIPA</name>
<feature type="compositionally biased region" description="Basic and acidic residues" evidence="7">
    <location>
        <begin position="111"/>
        <end position="138"/>
    </location>
</feature>
<dbReference type="PANTHER" id="PTHR23157">
    <property type="entry name" value="GRIP AND COILED-COIL DOMAIN-CONTAINING PROTEIN 1"/>
    <property type="match status" value="1"/>
</dbReference>
<sequence>MSESETSAPPAPKPAAKPGGLREKIKTSSKEELEVLANKLIDSLRISKDKADKLQSEKVEFEKLIAQKDVDIESLKKREADLLLALASTSFTVESPNLQESDSADGNSELVEEHRRRLEEVERAREKAEKERRRREEDLEAAKALNDELRSQLEDARAEASTLREAKTSMDVACLELADYAKKVKELTKELKETKAALELSDREKDGLAEELARLRDESGKVAADSERAKSNADELRKRAQEETTRLAEMQLKVDEERKKAEGFHEDLTKERLALGRQLASSQERANKLEEIVEALREENGRLRLDRETADGRIEEVRKEYEAFKNRARYVLEQRTKENEEEEEREKEGKIEEERRRKEKEEMRKEVEIMRESHRRLECDMERSREHLLRESGERTKARREADEATDALAKALDELRSLRVSAERAEEESVAAKREGEERERRAGEAERRMKTVVKELDELREKSDEDRSRLETQLTEERRRREEAVRQLEDKREKAATRPAAVAAVYPQFSESFHSERSHSPMGDSASVVHGHAHGGPKSSMGGYAGGGHNNYSFDDTQRCEMSPERLESVLFGEEACDEGRPIDEVVPLEDPVEEVIRLRQQLKWMQEMHTEAETAAANMGEQMRVLKEEIRRLQRNSERTFHVEGNTEYLKNVIIKFISPEKVSGEKRALIPILHTMLRLSDEERNLLQNVADTAPLTDDASATAGWGGMLTKWTGLS</sequence>
<keyword evidence="3" id="KW-0963">Cytoplasm</keyword>
<feature type="region of interest" description="Disordered" evidence="7">
    <location>
        <begin position="331"/>
        <end position="367"/>
    </location>
</feature>
<feature type="region of interest" description="Disordered" evidence="7">
    <location>
        <begin position="386"/>
        <end position="406"/>
    </location>
</feature>
<evidence type="ECO:0000256" key="3">
    <source>
        <dbReference type="ARBA" id="ARBA00022490"/>
    </source>
</evidence>
<evidence type="ECO:0000256" key="7">
    <source>
        <dbReference type="SAM" id="MobiDB-lite"/>
    </source>
</evidence>
<feature type="coiled-coil region" evidence="6">
    <location>
        <begin position="612"/>
        <end position="639"/>
    </location>
</feature>
<evidence type="ECO:0000256" key="6">
    <source>
        <dbReference type="SAM" id="Coils"/>
    </source>
</evidence>
<accession>A0A8R1Y253</accession>
<keyword evidence="5" id="KW-0472">Membrane</keyword>
<feature type="region of interest" description="Disordered" evidence="7">
    <location>
        <begin position="421"/>
        <end position="449"/>
    </location>
</feature>
<dbReference type="PROSITE" id="PS50913">
    <property type="entry name" value="GRIP"/>
    <property type="match status" value="1"/>
</dbReference>
<feature type="coiled-coil region" evidence="6">
    <location>
        <begin position="37"/>
        <end position="64"/>
    </location>
</feature>
<evidence type="ECO:0000256" key="2">
    <source>
        <dbReference type="ARBA" id="ARBA00004496"/>
    </source>
</evidence>
<dbReference type="AlphaFoldDB" id="A0A2A6BEX8"/>
<dbReference type="EnsemblMetazoa" id="PPA00063.1">
    <property type="protein sequence ID" value="PPA00063.1"/>
    <property type="gene ID" value="WBGene00089617"/>
</dbReference>
<dbReference type="InterPro" id="IPR051952">
    <property type="entry name" value="Golgi-autophagy_related"/>
</dbReference>
<dbReference type="SMART" id="SM00755">
    <property type="entry name" value="Grip"/>
    <property type="match status" value="1"/>
</dbReference>